<dbReference type="RefSeq" id="WP_270081517.1">
    <property type="nucleotide sequence ID" value="NZ_CP115300.1"/>
</dbReference>
<keyword evidence="3" id="KW-1185">Reference proteome</keyword>
<protein>
    <submittedName>
        <fullName evidence="2">Uncharacterized protein</fullName>
    </submittedName>
</protein>
<evidence type="ECO:0000313" key="3">
    <source>
        <dbReference type="Proteomes" id="UP001212326"/>
    </source>
</evidence>
<feature type="region of interest" description="Disordered" evidence="1">
    <location>
        <begin position="23"/>
        <end position="63"/>
    </location>
</feature>
<dbReference type="EMBL" id="CP115300">
    <property type="protein sequence ID" value="WBO63696.1"/>
    <property type="molecule type" value="Genomic_DNA"/>
</dbReference>
<accession>A0ABY7NZM1</accession>
<name>A0ABY7NZM1_9ACTN</name>
<sequence length="63" mass="7307">MIEIEYQKMHTAQLLREAEQERLARTVTRGRRAARRAEPAGHDSTGADSHTDRPRRQRLPRTA</sequence>
<dbReference type="Proteomes" id="UP001212326">
    <property type="component" value="Chromosome"/>
</dbReference>
<evidence type="ECO:0000256" key="1">
    <source>
        <dbReference type="SAM" id="MobiDB-lite"/>
    </source>
</evidence>
<evidence type="ECO:0000313" key="2">
    <source>
        <dbReference type="EMBL" id="WBO63696.1"/>
    </source>
</evidence>
<proteinExistence type="predicted"/>
<reference evidence="2 3" key="1">
    <citation type="submission" date="2022-12" db="EMBL/GenBank/DDBJ databases">
        <authorList>
            <person name="Mo P."/>
        </authorList>
    </citation>
    <scope>NUCLEOTIDE SEQUENCE [LARGE SCALE GENOMIC DNA]</scope>
    <source>
        <strain evidence="2 3">HUAS 2-6</strain>
    </source>
</reference>
<gene>
    <name evidence="2" type="ORF">O1G22_13090</name>
</gene>
<organism evidence="2 3">
    <name type="scientific">Streptomyces camelliae</name>
    <dbReference type="NCBI Taxonomy" id="3004093"/>
    <lineage>
        <taxon>Bacteria</taxon>
        <taxon>Bacillati</taxon>
        <taxon>Actinomycetota</taxon>
        <taxon>Actinomycetes</taxon>
        <taxon>Kitasatosporales</taxon>
        <taxon>Streptomycetaceae</taxon>
        <taxon>Streptomyces</taxon>
    </lineage>
</organism>